<accession>A0ABW7THQ2</accession>
<evidence type="ECO:0000313" key="5">
    <source>
        <dbReference type="Proteomes" id="UP001611263"/>
    </source>
</evidence>
<dbReference type="InterPro" id="IPR012349">
    <property type="entry name" value="Split_barrel_FMN-bd"/>
</dbReference>
<dbReference type="SUPFAM" id="SSF50475">
    <property type="entry name" value="FMN-binding split barrel"/>
    <property type="match status" value="1"/>
</dbReference>
<sequence length="167" mass="17819">MPSFRSTHESRAEGADRPSIAVAGFPATGSRWESRNEGIAAAPGADTAIASTSLSEFDQRAFQQVCARFGSHVRDRFAGTEWYTSDLGLPVLGNALAAIHCSVADVVDGGDHFIVVGRVLALSESAGAGRPLLFYRGRYAAMAPIDPLYAAWHADLEYFLAAPSDSW</sequence>
<comment type="similarity">
    <text evidence="1">Belongs to the non-flavoprotein flavin reductase family.</text>
</comment>
<keyword evidence="2 4" id="KW-0560">Oxidoreductase</keyword>
<dbReference type="EMBL" id="JBIRUQ010000001">
    <property type="protein sequence ID" value="MFI1460563.1"/>
    <property type="molecule type" value="Genomic_DNA"/>
</dbReference>
<evidence type="ECO:0000256" key="2">
    <source>
        <dbReference type="ARBA" id="ARBA00023002"/>
    </source>
</evidence>
<dbReference type="Pfam" id="PF01613">
    <property type="entry name" value="Flavin_Reduct"/>
    <property type="match status" value="1"/>
</dbReference>
<organism evidence="4 5">
    <name type="scientific">Nocardia carnea</name>
    <dbReference type="NCBI Taxonomy" id="37328"/>
    <lineage>
        <taxon>Bacteria</taxon>
        <taxon>Bacillati</taxon>
        <taxon>Actinomycetota</taxon>
        <taxon>Actinomycetes</taxon>
        <taxon>Mycobacteriales</taxon>
        <taxon>Nocardiaceae</taxon>
        <taxon>Nocardia</taxon>
    </lineage>
</organism>
<keyword evidence="5" id="KW-1185">Reference proteome</keyword>
<dbReference type="GeneID" id="93509459"/>
<dbReference type="Gene3D" id="2.30.110.10">
    <property type="entry name" value="Electron Transport, Fmn-binding Protein, Chain A"/>
    <property type="match status" value="1"/>
</dbReference>
<dbReference type="Proteomes" id="UP001611263">
    <property type="component" value="Unassembled WGS sequence"/>
</dbReference>
<dbReference type="PANTHER" id="PTHR30466:SF11">
    <property type="entry name" value="FLAVIN-DEPENDENT MONOOXYGENASE, REDUCTASE SUBUNIT HSAB"/>
    <property type="match status" value="1"/>
</dbReference>
<dbReference type="RefSeq" id="WP_081595492.1">
    <property type="nucleotide sequence ID" value="NZ_JBIRUQ010000001.1"/>
</dbReference>
<name>A0ABW7THQ2_9NOCA</name>
<dbReference type="InterPro" id="IPR002563">
    <property type="entry name" value="Flavin_Rdtase-like_dom"/>
</dbReference>
<evidence type="ECO:0000259" key="3">
    <source>
        <dbReference type="SMART" id="SM00903"/>
    </source>
</evidence>
<evidence type="ECO:0000256" key="1">
    <source>
        <dbReference type="ARBA" id="ARBA00008898"/>
    </source>
</evidence>
<dbReference type="EC" id="1.-.-.-" evidence="4"/>
<dbReference type="GO" id="GO:0016491">
    <property type="term" value="F:oxidoreductase activity"/>
    <property type="evidence" value="ECO:0007669"/>
    <property type="project" value="UniProtKB-KW"/>
</dbReference>
<reference evidence="4 5" key="1">
    <citation type="submission" date="2024-10" db="EMBL/GenBank/DDBJ databases">
        <title>The Natural Products Discovery Center: Release of the First 8490 Sequenced Strains for Exploring Actinobacteria Biosynthetic Diversity.</title>
        <authorList>
            <person name="Kalkreuter E."/>
            <person name="Kautsar S.A."/>
            <person name="Yang D."/>
            <person name="Bader C.D."/>
            <person name="Teijaro C.N."/>
            <person name="Fluegel L."/>
            <person name="Davis C.M."/>
            <person name="Simpson J.R."/>
            <person name="Lauterbach L."/>
            <person name="Steele A.D."/>
            <person name="Gui C."/>
            <person name="Meng S."/>
            <person name="Li G."/>
            <person name="Viehrig K."/>
            <person name="Ye F."/>
            <person name="Su P."/>
            <person name="Kiefer A.F."/>
            <person name="Nichols A."/>
            <person name="Cepeda A.J."/>
            <person name="Yan W."/>
            <person name="Fan B."/>
            <person name="Jiang Y."/>
            <person name="Adhikari A."/>
            <person name="Zheng C.-J."/>
            <person name="Schuster L."/>
            <person name="Cowan T.M."/>
            <person name="Smanski M.J."/>
            <person name="Chevrette M.G."/>
            <person name="De Carvalho L.P.S."/>
            <person name="Shen B."/>
        </authorList>
    </citation>
    <scope>NUCLEOTIDE SEQUENCE [LARGE SCALE GENOMIC DNA]</scope>
    <source>
        <strain evidence="4 5">NPDC020568</strain>
    </source>
</reference>
<dbReference type="InterPro" id="IPR050268">
    <property type="entry name" value="NADH-dep_flavin_reductase"/>
</dbReference>
<feature type="domain" description="Flavin reductase like" evidence="3">
    <location>
        <begin position="22"/>
        <end position="141"/>
    </location>
</feature>
<proteinExistence type="inferred from homology"/>
<dbReference type="SMART" id="SM00903">
    <property type="entry name" value="Flavin_Reduct"/>
    <property type="match status" value="1"/>
</dbReference>
<protein>
    <submittedName>
        <fullName evidence="4">Flavin reductase family protein</fullName>
        <ecNumber evidence="4">1.-.-.-</ecNumber>
    </submittedName>
</protein>
<dbReference type="PANTHER" id="PTHR30466">
    <property type="entry name" value="FLAVIN REDUCTASE"/>
    <property type="match status" value="1"/>
</dbReference>
<gene>
    <name evidence="4" type="ORF">ACH4WX_07555</name>
</gene>
<evidence type="ECO:0000313" key="4">
    <source>
        <dbReference type="EMBL" id="MFI1460563.1"/>
    </source>
</evidence>
<comment type="caution">
    <text evidence="4">The sequence shown here is derived from an EMBL/GenBank/DDBJ whole genome shotgun (WGS) entry which is preliminary data.</text>
</comment>